<organism evidence="1 2">
    <name type="scientific">Desulfoscipio geothermicus DSM 3669</name>
    <dbReference type="NCBI Taxonomy" id="1121426"/>
    <lineage>
        <taxon>Bacteria</taxon>
        <taxon>Bacillati</taxon>
        <taxon>Bacillota</taxon>
        <taxon>Clostridia</taxon>
        <taxon>Eubacteriales</taxon>
        <taxon>Desulfallaceae</taxon>
        <taxon>Desulfoscipio</taxon>
    </lineage>
</organism>
<name>A0A1I6CQ36_9FIRM</name>
<dbReference type="RefSeq" id="WP_245779582.1">
    <property type="nucleotide sequence ID" value="NZ_FOYM01000001.1"/>
</dbReference>
<keyword evidence="2" id="KW-1185">Reference proteome</keyword>
<evidence type="ECO:0000313" key="2">
    <source>
        <dbReference type="Proteomes" id="UP000199584"/>
    </source>
</evidence>
<accession>A0A1I6CQ36</accession>
<reference evidence="2" key="1">
    <citation type="submission" date="2016-10" db="EMBL/GenBank/DDBJ databases">
        <authorList>
            <person name="Varghese N."/>
            <person name="Submissions S."/>
        </authorList>
    </citation>
    <scope>NUCLEOTIDE SEQUENCE [LARGE SCALE GENOMIC DNA]</scope>
    <source>
        <strain evidence="2">DSM 3669</strain>
    </source>
</reference>
<proteinExistence type="predicted"/>
<sequence>MLGIFKAMNANKPQLREFDPATIQRIKEGAYLVKIISETQVAARKCDFYAGNAVDQEVRNAFADEAKLLKQGLRPLQQYYEAMTME</sequence>
<evidence type="ECO:0000313" key="1">
    <source>
        <dbReference type="EMBL" id="SFQ95229.1"/>
    </source>
</evidence>
<dbReference type="AlphaFoldDB" id="A0A1I6CQ36"/>
<dbReference type="STRING" id="39060.SAMN05660706_101153"/>
<gene>
    <name evidence="1" type="ORF">SAMN05660706_101153</name>
</gene>
<dbReference type="Proteomes" id="UP000199584">
    <property type="component" value="Unassembled WGS sequence"/>
</dbReference>
<protein>
    <submittedName>
        <fullName evidence="1">Uncharacterized protein</fullName>
    </submittedName>
</protein>
<dbReference type="EMBL" id="FOYM01000001">
    <property type="protein sequence ID" value="SFQ95229.1"/>
    <property type="molecule type" value="Genomic_DNA"/>
</dbReference>